<keyword evidence="4" id="KW-0677">Repeat</keyword>
<dbReference type="GO" id="GO:0003882">
    <property type="term" value="F:CDP-diacylglycerol-serine O-phosphatidyltransferase activity"/>
    <property type="evidence" value="ECO:0007669"/>
    <property type="project" value="UniProtKB-EC"/>
</dbReference>
<sequence length="445" mass="50550">MPIRSLFDSAPSFAINADSFHVLHSPKEYHSALLKSIQNAVSRIYLVALYLEDDEAGREVLTAVYEAKQRRPDLDVVICVDWHRAQRGLIGGQKGKGNAAFYQAFAEKYEHKVPVYGVPVRNREVFGVLHLKGSVIDDTVIYTGASMNNVYLHFQERYRFDRYHLIDHVALANSMVDFIDVNLVQSPAVIDLSVGDLPTTKEIKPLIKAFRADLARSSYCLKKEQAQEGQVALTPLVGVGKRGNALNQGIVRLLKEAKQELILCTPYFNLPKVVLREIKRAMKRGVEVHLIVGDKTASDFYIPVDQPFKAIGGLPYLYEMNLRKFAQVNQSYIANGALSIHLWQHDSNSFHLKGIWADRRFMMLTGNNINPRAWSLDLENGLLIDDPKGCLSEKFLAEYDVIYRHTRKILSADEFDVMADYPPAIQRLLKKVIRTRADRLLKRIL</sequence>
<dbReference type="SUPFAM" id="SSF56024">
    <property type="entry name" value="Phospholipase D/nuclease"/>
    <property type="match status" value="2"/>
</dbReference>
<keyword evidence="6" id="KW-0594">Phospholipid biosynthesis</keyword>
<evidence type="ECO:0000256" key="3">
    <source>
        <dbReference type="ARBA" id="ARBA00022679"/>
    </source>
</evidence>
<dbReference type="PANTHER" id="PTHR12586">
    <property type="entry name" value="CDP-DIACYLGLYCEROL--SERINE O-PHOSPHATIDYLTRANSFERASE"/>
    <property type="match status" value="1"/>
</dbReference>
<evidence type="ECO:0000256" key="4">
    <source>
        <dbReference type="ARBA" id="ARBA00022737"/>
    </source>
</evidence>
<keyword evidence="7" id="KW-1208">Phospholipid metabolism</keyword>
<dbReference type="Pfam" id="PF13091">
    <property type="entry name" value="PLDc_2"/>
    <property type="match status" value="1"/>
</dbReference>
<evidence type="ECO:0000256" key="6">
    <source>
        <dbReference type="ARBA" id="ARBA00023209"/>
    </source>
</evidence>
<evidence type="ECO:0000256" key="5">
    <source>
        <dbReference type="ARBA" id="ARBA00023098"/>
    </source>
</evidence>
<dbReference type="InterPro" id="IPR025202">
    <property type="entry name" value="PLD-like_dom"/>
</dbReference>
<dbReference type="Pfam" id="PF00614">
    <property type="entry name" value="PLDc"/>
    <property type="match status" value="1"/>
</dbReference>
<dbReference type="RefSeq" id="WP_226753762.1">
    <property type="nucleotide sequence ID" value="NZ_JAJATW010000006.1"/>
</dbReference>
<dbReference type="SMART" id="SM00155">
    <property type="entry name" value="PLDc"/>
    <property type="match status" value="2"/>
</dbReference>
<dbReference type="CDD" id="cd09136">
    <property type="entry name" value="PLDc_PSS_G_neg_2"/>
    <property type="match status" value="1"/>
</dbReference>
<dbReference type="NCBIfam" id="NF006946">
    <property type="entry name" value="PRK09428.1"/>
    <property type="match status" value="1"/>
</dbReference>
<dbReference type="Gene3D" id="3.30.870.10">
    <property type="entry name" value="Endonuclease Chain A"/>
    <property type="match status" value="2"/>
</dbReference>
<evidence type="ECO:0000256" key="2">
    <source>
        <dbReference type="ARBA" id="ARBA00022516"/>
    </source>
</evidence>
<organism evidence="9 10">
    <name type="scientific">Marinomonas algarum</name>
    <dbReference type="NCBI Taxonomy" id="2883105"/>
    <lineage>
        <taxon>Bacteria</taxon>
        <taxon>Pseudomonadati</taxon>
        <taxon>Pseudomonadota</taxon>
        <taxon>Gammaproteobacteria</taxon>
        <taxon>Oceanospirillales</taxon>
        <taxon>Oceanospirillaceae</taxon>
        <taxon>Marinomonas</taxon>
    </lineage>
</organism>
<gene>
    <name evidence="9" type="primary">pssA</name>
    <name evidence="9" type="ORF">LG368_05640</name>
</gene>
<evidence type="ECO:0000313" key="9">
    <source>
        <dbReference type="EMBL" id="MCB5161382.1"/>
    </source>
</evidence>
<keyword evidence="3 9" id="KW-0808">Transferase</keyword>
<dbReference type="InterPro" id="IPR016270">
    <property type="entry name" value="PGS1"/>
</dbReference>
<evidence type="ECO:0000256" key="1">
    <source>
        <dbReference type="ARBA" id="ARBA00010682"/>
    </source>
</evidence>
<keyword evidence="2" id="KW-0444">Lipid biosynthesis</keyword>
<reference evidence="9" key="1">
    <citation type="submission" date="2021-10" db="EMBL/GenBank/DDBJ databases">
        <title>Marinomonas pontica sp. nov., isolated from the Black Sea.</title>
        <authorList>
            <person name="Zhao L.-H."/>
            <person name="Xue J.-H."/>
        </authorList>
    </citation>
    <scope>NUCLEOTIDE SEQUENCE</scope>
    <source>
        <strain evidence="9">E8</strain>
    </source>
</reference>
<evidence type="ECO:0000259" key="8">
    <source>
        <dbReference type="SMART" id="SM00155"/>
    </source>
</evidence>
<dbReference type="EMBL" id="JAJATW010000006">
    <property type="protein sequence ID" value="MCB5161382.1"/>
    <property type="molecule type" value="Genomic_DNA"/>
</dbReference>
<dbReference type="PIRSF" id="PIRSF000850">
    <property type="entry name" value="Phospholipase_D_PSS"/>
    <property type="match status" value="1"/>
</dbReference>
<proteinExistence type="inferred from homology"/>
<protein>
    <submittedName>
        <fullName evidence="9">CDP-diacylglycerol--serine O-phosphatidyltransferase</fullName>
        <ecNumber evidence="9">2.7.8.8</ecNumber>
    </submittedName>
</protein>
<comment type="similarity">
    <text evidence="1">Belongs to the CDP-alcohol phosphatidyltransferase class-II family.</text>
</comment>
<dbReference type="GO" id="GO:0008444">
    <property type="term" value="F:CDP-diacylglycerol-glycerol-3-phosphate 3-phosphatidyltransferase activity"/>
    <property type="evidence" value="ECO:0007669"/>
    <property type="project" value="InterPro"/>
</dbReference>
<dbReference type="AlphaFoldDB" id="A0A9X1LCD7"/>
<comment type="caution">
    <text evidence="9">The sequence shown here is derived from an EMBL/GenBank/DDBJ whole genome shotgun (WGS) entry which is preliminary data.</text>
</comment>
<evidence type="ECO:0000256" key="7">
    <source>
        <dbReference type="ARBA" id="ARBA00023264"/>
    </source>
</evidence>
<dbReference type="PANTHER" id="PTHR12586:SF1">
    <property type="entry name" value="CDP-DIACYLGLYCEROL--GLYCEROL-3-PHOSPHATE 3-PHOSPHATIDYLTRANSFERASE, MITOCHONDRIAL"/>
    <property type="match status" value="1"/>
</dbReference>
<dbReference type="InterPro" id="IPR001736">
    <property type="entry name" value="PLipase_D/transphosphatidylase"/>
</dbReference>
<feature type="domain" description="PLD phosphodiesterase" evidence="8">
    <location>
        <begin position="125"/>
        <end position="151"/>
    </location>
</feature>
<evidence type="ECO:0000313" key="10">
    <source>
        <dbReference type="Proteomes" id="UP001139095"/>
    </source>
</evidence>
<accession>A0A9X1LCD7</accession>
<name>A0A9X1LCD7_9GAMM</name>
<dbReference type="Proteomes" id="UP001139095">
    <property type="component" value="Unassembled WGS sequence"/>
</dbReference>
<keyword evidence="5" id="KW-0443">Lipid metabolism</keyword>
<dbReference type="CDD" id="cd09134">
    <property type="entry name" value="PLDc_PSS_G_neg_1"/>
    <property type="match status" value="1"/>
</dbReference>
<keyword evidence="10" id="KW-1185">Reference proteome</keyword>
<dbReference type="GO" id="GO:0032049">
    <property type="term" value="P:cardiolipin biosynthetic process"/>
    <property type="evidence" value="ECO:0007669"/>
    <property type="project" value="InterPro"/>
</dbReference>
<dbReference type="GO" id="GO:0005829">
    <property type="term" value="C:cytosol"/>
    <property type="evidence" value="ECO:0007669"/>
    <property type="project" value="TreeGrafter"/>
</dbReference>
<feature type="domain" description="PLD phosphodiesterase" evidence="8">
    <location>
        <begin position="346"/>
        <end position="373"/>
    </location>
</feature>
<dbReference type="EC" id="2.7.8.8" evidence="9"/>